<gene>
    <name evidence="2" type="ORF">DASC09_048080</name>
</gene>
<feature type="compositionally biased region" description="Polar residues" evidence="1">
    <location>
        <begin position="123"/>
        <end position="144"/>
    </location>
</feature>
<protein>
    <submittedName>
        <fullName evidence="2">Uncharacterized protein</fullName>
    </submittedName>
</protein>
<reference evidence="2 3" key="1">
    <citation type="journal article" date="2023" name="Elife">
        <title>Identification of key yeast species and microbe-microbe interactions impacting larval growth of Drosophila in the wild.</title>
        <authorList>
            <person name="Mure A."/>
            <person name="Sugiura Y."/>
            <person name="Maeda R."/>
            <person name="Honda K."/>
            <person name="Sakurai N."/>
            <person name="Takahashi Y."/>
            <person name="Watada M."/>
            <person name="Katoh T."/>
            <person name="Gotoh A."/>
            <person name="Gotoh Y."/>
            <person name="Taniguchi I."/>
            <person name="Nakamura K."/>
            <person name="Hayashi T."/>
            <person name="Katayama T."/>
            <person name="Uemura T."/>
            <person name="Hattori Y."/>
        </authorList>
    </citation>
    <scope>NUCLEOTIDE SEQUENCE [LARGE SCALE GENOMIC DNA]</scope>
    <source>
        <strain evidence="2 3">SC-9</strain>
    </source>
</reference>
<proteinExistence type="predicted"/>
<comment type="caution">
    <text evidence="2">The sequence shown here is derived from an EMBL/GenBank/DDBJ whole genome shotgun (WGS) entry which is preliminary data.</text>
</comment>
<name>A0AAV5QTL6_9ASCO</name>
<dbReference type="EMBL" id="BTFZ01000012">
    <property type="protein sequence ID" value="GMM37483.1"/>
    <property type="molecule type" value="Genomic_DNA"/>
</dbReference>
<evidence type="ECO:0000256" key="1">
    <source>
        <dbReference type="SAM" id="MobiDB-lite"/>
    </source>
</evidence>
<evidence type="ECO:0000313" key="3">
    <source>
        <dbReference type="Proteomes" id="UP001360560"/>
    </source>
</evidence>
<feature type="region of interest" description="Disordered" evidence="1">
    <location>
        <begin position="73"/>
        <end position="187"/>
    </location>
</feature>
<dbReference type="AlphaFoldDB" id="A0AAV5QTL6"/>
<dbReference type="RefSeq" id="XP_064854479.1">
    <property type="nucleotide sequence ID" value="XM_064998407.1"/>
</dbReference>
<feature type="compositionally biased region" description="Low complexity" evidence="1">
    <location>
        <begin position="95"/>
        <end position="122"/>
    </location>
</feature>
<sequence length="311" mass="34566">MSGYHRIFNLPQTSNFFSNQTTTKRIASITICQSTIPIMISAVLKRGIHTSLKTSAEVDKDFLNKILAKVTETTAKPTSKRPAKKRDNTYKADRNNNNNRTNNNNNNRTNNNNRKFNNNKPNSQKNGQQPNKRTAAPRSNNKSSRFAKDNMDVMDANHTTPGKFVGGGKKSASKPKNSRQGQRRVAAPPKMVAYSKPTQYTPETLTPQSLLRYSSVMPSTKDLRVLNYAMGGIPKDSEALSSIRFKGIVRGDYQVIDQSSSILSKNTAKLNFNFGVVKNLLNNNGSYDLVSKTKAFEPCVGVKSVKELINN</sequence>
<accession>A0AAV5QTL6</accession>
<evidence type="ECO:0000313" key="2">
    <source>
        <dbReference type="EMBL" id="GMM37483.1"/>
    </source>
</evidence>
<organism evidence="2 3">
    <name type="scientific">Saccharomycopsis crataegensis</name>
    <dbReference type="NCBI Taxonomy" id="43959"/>
    <lineage>
        <taxon>Eukaryota</taxon>
        <taxon>Fungi</taxon>
        <taxon>Dikarya</taxon>
        <taxon>Ascomycota</taxon>
        <taxon>Saccharomycotina</taxon>
        <taxon>Saccharomycetes</taxon>
        <taxon>Saccharomycopsidaceae</taxon>
        <taxon>Saccharomycopsis</taxon>
    </lineage>
</organism>
<feature type="compositionally biased region" description="Basic and acidic residues" evidence="1">
    <location>
        <begin position="85"/>
        <end position="94"/>
    </location>
</feature>
<keyword evidence="3" id="KW-1185">Reference proteome</keyword>
<dbReference type="Proteomes" id="UP001360560">
    <property type="component" value="Unassembled WGS sequence"/>
</dbReference>
<dbReference type="GeneID" id="90075458"/>